<feature type="signal peptide" evidence="4">
    <location>
        <begin position="1"/>
        <end position="21"/>
    </location>
</feature>
<keyword evidence="3" id="KW-0560">Oxidoreductase</keyword>
<proteinExistence type="predicted"/>
<dbReference type="Proteomes" id="UP001524499">
    <property type="component" value="Unassembled WGS sequence"/>
</dbReference>
<name>A0ABT1TEQ8_9GAMM</name>
<dbReference type="Pfam" id="PF03150">
    <property type="entry name" value="CCP_MauG"/>
    <property type="match status" value="1"/>
</dbReference>
<keyword evidence="7" id="KW-1185">Reference proteome</keyword>
<feature type="domain" description="Di-haem cytochrome c peroxidase" evidence="5">
    <location>
        <begin position="182"/>
        <end position="383"/>
    </location>
</feature>
<sequence>MKLSVVLLSACCAVFSQTGLAHGPLPVPLIGVPIPPVPGLTDGADPIVVNKDMAIALGKALFWDVNVGSDGMACASCHFHAGADNRVKNQINPGTLIPHPDNQFDVLPSGKGGPNHALSAEDFPLVRYADPLNKDSGRIFATDDVVASSGTFSGRFTGVSQFTGSNDNCQRSADPVFNVNGVGTRRVEPRNAPTVINAVFNHRSFWDGRGNNVFNGSNNWGDRDPNAGVWIQVNARTVQKKALHLENSALASQAVATALSQLEMTCSDRGIADIGRKLLARPPLQYQKVHYTDSVFGGLNLTNSSDSSQKPGLKTTYKDMIRAAFASKYWSNTTRGTFGAPAIGGLAYTQMEANFPMFFGLAIQLYESTLVSDQAPIDTALRDPDTYKPIGLSESERRGLEVFTESHCNLCHAGPVNTTNAIVSNSLLVTPTPGAFFGPEHSLRAFGPEAMGKNLFDMAKDAGITEIPNVVTRDVTRNLKDQPKGQKLIDFGFMNTGVGNPDADPGLGGLDDFQKPLSYSAQYVQYLMGNYSEVKDQAVKHIHSCQFLTPLAWDLGFDFNFPAYFTLAADRQVDGSREGAAEVARRAVNCQDPAYAFIPTVQAAIAAFDKSDDLKLLISSKAAFKIPTLRNIELTGPYMHNGSMATLEQVIEFYARGGNFDNSNLSDFLTRTPMSNDARRRADLLAFLKTFTDERVRYEQAPFDHPELIVPNGHVGDDQFVQSGHPLRSALAKESVVLLPAVGAGGRSEPIEPFLAP</sequence>
<dbReference type="InterPro" id="IPR004852">
    <property type="entry name" value="Di-haem_cyt_c_peroxidsae"/>
</dbReference>
<evidence type="ECO:0000256" key="2">
    <source>
        <dbReference type="ARBA" id="ARBA00022729"/>
    </source>
</evidence>
<dbReference type="SUPFAM" id="SSF46626">
    <property type="entry name" value="Cytochrome c"/>
    <property type="match status" value="2"/>
</dbReference>
<dbReference type="InterPro" id="IPR051395">
    <property type="entry name" value="Cytochrome_c_Peroxidase/MauG"/>
</dbReference>
<evidence type="ECO:0000256" key="4">
    <source>
        <dbReference type="SAM" id="SignalP"/>
    </source>
</evidence>
<gene>
    <name evidence="6" type="ORF">NP590_07565</name>
</gene>
<feature type="chain" id="PRO_5047332695" evidence="4">
    <location>
        <begin position="22"/>
        <end position="757"/>
    </location>
</feature>
<keyword evidence="6" id="KW-0575">Peroxidase</keyword>
<organism evidence="6 7">
    <name type="scientific">Methylomonas subterranea</name>
    <dbReference type="NCBI Taxonomy" id="2952225"/>
    <lineage>
        <taxon>Bacteria</taxon>
        <taxon>Pseudomonadati</taxon>
        <taxon>Pseudomonadota</taxon>
        <taxon>Gammaproteobacteria</taxon>
        <taxon>Methylococcales</taxon>
        <taxon>Methylococcaceae</taxon>
        <taxon>Methylomonas</taxon>
    </lineage>
</organism>
<dbReference type="PANTHER" id="PTHR30600">
    <property type="entry name" value="CYTOCHROME C PEROXIDASE-RELATED"/>
    <property type="match status" value="1"/>
</dbReference>
<accession>A0ABT1TEQ8</accession>
<protein>
    <submittedName>
        <fullName evidence="6">Cytochrome C peroxidase</fullName>
    </submittedName>
</protein>
<evidence type="ECO:0000256" key="3">
    <source>
        <dbReference type="ARBA" id="ARBA00023002"/>
    </source>
</evidence>
<evidence type="ECO:0000259" key="5">
    <source>
        <dbReference type="Pfam" id="PF03150"/>
    </source>
</evidence>
<dbReference type="Gene3D" id="1.10.760.10">
    <property type="entry name" value="Cytochrome c-like domain"/>
    <property type="match status" value="3"/>
</dbReference>
<dbReference type="EMBL" id="JANIBJ010000011">
    <property type="protein sequence ID" value="MCQ8103957.1"/>
    <property type="molecule type" value="Genomic_DNA"/>
</dbReference>
<comment type="caution">
    <text evidence="6">The sequence shown here is derived from an EMBL/GenBank/DDBJ whole genome shotgun (WGS) entry which is preliminary data.</text>
</comment>
<dbReference type="GO" id="GO:0004601">
    <property type="term" value="F:peroxidase activity"/>
    <property type="evidence" value="ECO:0007669"/>
    <property type="project" value="UniProtKB-KW"/>
</dbReference>
<keyword evidence="2 4" id="KW-0732">Signal</keyword>
<evidence type="ECO:0000313" key="6">
    <source>
        <dbReference type="EMBL" id="MCQ8103957.1"/>
    </source>
</evidence>
<evidence type="ECO:0000313" key="7">
    <source>
        <dbReference type="Proteomes" id="UP001524499"/>
    </source>
</evidence>
<comment type="subcellular location">
    <subcellularLocation>
        <location evidence="1">Cell envelope</location>
    </subcellularLocation>
</comment>
<evidence type="ECO:0000256" key="1">
    <source>
        <dbReference type="ARBA" id="ARBA00004196"/>
    </source>
</evidence>
<dbReference type="PANTHER" id="PTHR30600:SF10">
    <property type="entry name" value="BLL6722 PROTEIN"/>
    <property type="match status" value="1"/>
</dbReference>
<reference evidence="6 7" key="1">
    <citation type="submission" date="2022-07" db="EMBL/GenBank/DDBJ databases">
        <title>Methylomonas rivi sp. nov., Methylomonas rosea sp. nov., Methylomonas aureus sp. nov. and Methylomonas subterranea sp. nov., four novel methanotrophs isolated from a freshwater creek and the deep terrestrial subsurface.</title>
        <authorList>
            <person name="Abin C."/>
            <person name="Sankaranarayanan K."/>
            <person name="Garner C."/>
            <person name="Sindelar R."/>
            <person name="Kotary K."/>
            <person name="Garner R."/>
            <person name="Barclay S."/>
            <person name="Lawson P."/>
            <person name="Krumholz L."/>
        </authorList>
    </citation>
    <scope>NUCLEOTIDE SEQUENCE [LARGE SCALE GENOMIC DNA]</scope>
    <source>
        <strain evidence="6 7">SURF-2</strain>
    </source>
</reference>
<dbReference type="RefSeq" id="WP_256601706.1">
    <property type="nucleotide sequence ID" value="NZ_JANIBJ010000011.1"/>
</dbReference>
<dbReference type="InterPro" id="IPR036909">
    <property type="entry name" value="Cyt_c-like_dom_sf"/>
</dbReference>